<evidence type="ECO:0000256" key="9">
    <source>
        <dbReference type="ARBA" id="ARBA00047604"/>
    </source>
</evidence>
<dbReference type="GO" id="GO:0047196">
    <property type="term" value="F:long-chain-alcohol O-fatty-acyltransferase activity"/>
    <property type="evidence" value="ECO:0007669"/>
    <property type="project" value="UniProtKB-EC"/>
</dbReference>
<dbReference type="GO" id="GO:0004144">
    <property type="term" value="F:diacylglycerol O-acyltransferase activity"/>
    <property type="evidence" value="ECO:0007669"/>
    <property type="project" value="UniProtKB-EC"/>
</dbReference>
<feature type="domain" description="O-acyltransferase WSD1-like N-terminal" evidence="11">
    <location>
        <begin position="104"/>
        <end position="197"/>
    </location>
</feature>
<evidence type="ECO:0000256" key="5">
    <source>
        <dbReference type="ARBA" id="ARBA00022679"/>
    </source>
</evidence>
<evidence type="ECO:0000256" key="7">
    <source>
        <dbReference type="ARBA" id="ARBA00023315"/>
    </source>
</evidence>
<comment type="pathway">
    <text evidence="3">Glycerolipid metabolism; triacylglycerol biosynthesis.</text>
</comment>
<protein>
    <recommendedName>
        <fullName evidence="15">Diacylglycerol O-acyltransferase</fullName>
    </recommendedName>
</protein>
<comment type="subcellular location">
    <subcellularLocation>
        <location evidence="1">Cell membrane</location>
        <topology evidence="1">Single-pass membrane protein</topology>
    </subcellularLocation>
    <subcellularLocation>
        <location evidence="2">Endoplasmic reticulum membrane</location>
    </subcellularLocation>
</comment>
<feature type="domain" description="O-acyltransferase WSD1 C-terminal" evidence="12">
    <location>
        <begin position="310"/>
        <end position="454"/>
    </location>
</feature>
<evidence type="ECO:0000256" key="8">
    <source>
        <dbReference type="ARBA" id="ARBA00024360"/>
    </source>
</evidence>
<evidence type="ECO:0008006" key="15">
    <source>
        <dbReference type="Google" id="ProtNLM"/>
    </source>
</evidence>
<keyword evidence="5" id="KW-0808">Transferase</keyword>
<dbReference type="InterPro" id="IPR045034">
    <property type="entry name" value="O-acyltransferase_WSD1-like"/>
</dbReference>
<comment type="caution">
    <text evidence="13">The sequence shown here is derived from an EMBL/GenBank/DDBJ whole genome shotgun (WGS) entry which is preliminary data.</text>
</comment>
<evidence type="ECO:0000256" key="10">
    <source>
        <dbReference type="ARBA" id="ARBA00048109"/>
    </source>
</evidence>
<proteinExistence type="inferred from homology"/>
<keyword evidence="14" id="KW-1185">Reference proteome</keyword>
<accession>A0AAW1Y3P5</accession>
<evidence type="ECO:0000256" key="4">
    <source>
        <dbReference type="ARBA" id="ARBA00005189"/>
    </source>
</evidence>
<comment type="similarity">
    <text evidence="8">In the N-terminal section; belongs to the long-chain O-acyltransferase family.</text>
</comment>
<evidence type="ECO:0000256" key="2">
    <source>
        <dbReference type="ARBA" id="ARBA00004586"/>
    </source>
</evidence>
<name>A0AAW1Y3P5_RUBAR</name>
<dbReference type="GO" id="GO:0005886">
    <property type="term" value="C:plasma membrane"/>
    <property type="evidence" value="ECO:0007669"/>
    <property type="project" value="UniProtKB-SubCell"/>
</dbReference>
<evidence type="ECO:0000259" key="12">
    <source>
        <dbReference type="Pfam" id="PF06974"/>
    </source>
</evidence>
<evidence type="ECO:0000313" key="14">
    <source>
        <dbReference type="Proteomes" id="UP001457282"/>
    </source>
</evidence>
<comment type="catalytic activity">
    <reaction evidence="10">
        <text>an acyl-CoA + a 1,2-diacyl-sn-glycerol = a triacyl-sn-glycerol + CoA</text>
        <dbReference type="Rhea" id="RHEA:10868"/>
        <dbReference type="ChEBI" id="CHEBI:17815"/>
        <dbReference type="ChEBI" id="CHEBI:57287"/>
        <dbReference type="ChEBI" id="CHEBI:58342"/>
        <dbReference type="ChEBI" id="CHEBI:64615"/>
        <dbReference type="EC" id="2.3.1.20"/>
    </reaction>
</comment>
<evidence type="ECO:0000259" key="11">
    <source>
        <dbReference type="Pfam" id="PF03007"/>
    </source>
</evidence>
<dbReference type="GO" id="GO:0005789">
    <property type="term" value="C:endoplasmic reticulum membrane"/>
    <property type="evidence" value="ECO:0007669"/>
    <property type="project" value="UniProtKB-SubCell"/>
</dbReference>
<evidence type="ECO:0000256" key="6">
    <source>
        <dbReference type="ARBA" id="ARBA00022824"/>
    </source>
</evidence>
<dbReference type="Pfam" id="PF06974">
    <property type="entry name" value="WS_DGAT_C"/>
    <property type="match status" value="1"/>
</dbReference>
<keyword evidence="6" id="KW-0256">Endoplasmic reticulum</keyword>
<evidence type="ECO:0000256" key="3">
    <source>
        <dbReference type="ARBA" id="ARBA00004771"/>
    </source>
</evidence>
<gene>
    <name evidence="13" type="ORF">M0R45_009286</name>
</gene>
<comment type="pathway">
    <text evidence="4">Lipid metabolism.</text>
</comment>
<reference evidence="13 14" key="1">
    <citation type="journal article" date="2023" name="G3 (Bethesda)">
        <title>A chromosome-length genome assembly and annotation of blackberry (Rubus argutus, cv. 'Hillquist').</title>
        <authorList>
            <person name="Bruna T."/>
            <person name="Aryal R."/>
            <person name="Dudchenko O."/>
            <person name="Sargent D.J."/>
            <person name="Mead D."/>
            <person name="Buti M."/>
            <person name="Cavallini A."/>
            <person name="Hytonen T."/>
            <person name="Andres J."/>
            <person name="Pham M."/>
            <person name="Weisz D."/>
            <person name="Mascagni F."/>
            <person name="Usai G."/>
            <person name="Natali L."/>
            <person name="Bassil N."/>
            <person name="Fernandez G.E."/>
            <person name="Lomsadze A."/>
            <person name="Armour M."/>
            <person name="Olukolu B."/>
            <person name="Poorten T."/>
            <person name="Britton C."/>
            <person name="Davik J."/>
            <person name="Ashrafi H."/>
            <person name="Aiden E.L."/>
            <person name="Borodovsky M."/>
            <person name="Worthington M."/>
        </authorList>
    </citation>
    <scope>NUCLEOTIDE SEQUENCE [LARGE SCALE GENOMIC DNA]</scope>
    <source>
        <strain evidence="13">PI 553951</strain>
    </source>
</reference>
<dbReference type="AlphaFoldDB" id="A0AAW1Y3P5"/>
<dbReference type="Pfam" id="PF03007">
    <property type="entry name" value="WS_DGAT_cat"/>
    <property type="match status" value="1"/>
</dbReference>
<organism evidence="13 14">
    <name type="scientific">Rubus argutus</name>
    <name type="common">Southern blackberry</name>
    <dbReference type="NCBI Taxonomy" id="59490"/>
    <lineage>
        <taxon>Eukaryota</taxon>
        <taxon>Viridiplantae</taxon>
        <taxon>Streptophyta</taxon>
        <taxon>Embryophyta</taxon>
        <taxon>Tracheophyta</taxon>
        <taxon>Spermatophyta</taxon>
        <taxon>Magnoliopsida</taxon>
        <taxon>eudicotyledons</taxon>
        <taxon>Gunneridae</taxon>
        <taxon>Pentapetalae</taxon>
        <taxon>rosids</taxon>
        <taxon>fabids</taxon>
        <taxon>Rosales</taxon>
        <taxon>Rosaceae</taxon>
        <taxon>Rosoideae</taxon>
        <taxon>Rosoideae incertae sedis</taxon>
        <taxon>Rubus</taxon>
    </lineage>
</organism>
<dbReference type="PANTHER" id="PTHR31650:SF34">
    <property type="entry name" value="O-ACYLTRANSFERASE WSD1-LIKE ISOFORM X1"/>
    <property type="match status" value="1"/>
</dbReference>
<sequence>MELEYVGEGVAEPVSPSGHYFSSSVLSISNLVVLEFEVPIDGLAAQTMSLVKNVFLSINPRFSSVMVEDNGKKHWKRVEVKIEDHVSVPTFPSNLSLELYDKFFDDYISRLAIERFSQDRPLWEVHCFKYPTSNAAGTMIFNIHHALGDGYSLMSALLSRLQRADYPSLPLTFPSRRRSSKPKSESFMSKLFSSVSSTISDLLNRRMDEDELTPIRSGNDGIEFQPIAVSTVTFSLYQIKLIKTRLGVGVTVNDVLTGIIFLGTRLYMQEMKKTSCKARGSAVVVLSTRMNVDYTSIQEMIKPKSKDISWGNRFTLLHIPIPELTDDFSDALDFVWKAQKLIRTKRNSLATYLAAAFLEILNKVGGPEAVARYIRSTLKNSSMVMSNMIGPVEQMSLANHPIKGLYFLVFGSPEGLDVTIVSYMGKVRVAFKMEKGYIDPQKFNSCMETAYEMILEASAKAQRNTS</sequence>
<dbReference type="InterPro" id="IPR009721">
    <property type="entry name" value="O-acyltransferase_WSD1_C"/>
</dbReference>
<dbReference type="GO" id="GO:0019432">
    <property type="term" value="P:triglyceride biosynthetic process"/>
    <property type="evidence" value="ECO:0007669"/>
    <property type="project" value="TreeGrafter"/>
</dbReference>
<dbReference type="PANTHER" id="PTHR31650">
    <property type="entry name" value="O-ACYLTRANSFERASE (WSD1-LIKE) FAMILY PROTEIN"/>
    <property type="match status" value="1"/>
</dbReference>
<dbReference type="EMBL" id="JBEDUW010000002">
    <property type="protein sequence ID" value="KAK9943685.1"/>
    <property type="molecule type" value="Genomic_DNA"/>
</dbReference>
<evidence type="ECO:0000256" key="1">
    <source>
        <dbReference type="ARBA" id="ARBA00004162"/>
    </source>
</evidence>
<keyword evidence="7" id="KW-0012">Acyltransferase</keyword>
<evidence type="ECO:0000313" key="13">
    <source>
        <dbReference type="EMBL" id="KAK9943685.1"/>
    </source>
</evidence>
<dbReference type="InterPro" id="IPR004255">
    <property type="entry name" value="O-acyltransferase_WSD1_N"/>
</dbReference>
<dbReference type="SUPFAM" id="SSF52777">
    <property type="entry name" value="CoA-dependent acyltransferases"/>
    <property type="match status" value="1"/>
</dbReference>
<dbReference type="Proteomes" id="UP001457282">
    <property type="component" value="Unassembled WGS sequence"/>
</dbReference>
<comment type="catalytic activity">
    <reaction evidence="9">
        <text>a long chain fatty alcohol + a fatty acyl-CoA = a long-chain alcohol wax ester + CoA</text>
        <dbReference type="Rhea" id="RHEA:38443"/>
        <dbReference type="ChEBI" id="CHEBI:17135"/>
        <dbReference type="ChEBI" id="CHEBI:57287"/>
        <dbReference type="ChEBI" id="CHEBI:77636"/>
        <dbReference type="ChEBI" id="CHEBI:235323"/>
        <dbReference type="EC" id="2.3.1.75"/>
    </reaction>
</comment>